<dbReference type="RefSeq" id="WP_338886219.1">
    <property type="nucleotide sequence ID" value="NZ_CP147846.1"/>
</dbReference>
<proteinExistence type="predicted"/>
<accession>A0ABZ2PGE7</accession>
<evidence type="ECO:0000313" key="4">
    <source>
        <dbReference type="Proteomes" id="UP001432000"/>
    </source>
</evidence>
<dbReference type="EMBL" id="CP147846">
    <property type="protein sequence ID" value="WXG66776.1"/>
    <property type="molecule type" value="Genomic_DNA"/>
</dbReference>
<dbReference type="CDD" id="cd00085">
    <property type="entry name" value="HNHc"/>
    <property type="match status" value="1"/>
</dbReference>
<feature type="compositionally biased region" description="Gly residues" evidence="1">
    <location>
        <begin position="262"/>
        <end position="277"/>
    </location>
</feature>
<name>A0ABZ2PGE7_9NOCA</name>
<feature type="domain" description="DUF222" evidence="2">
    <location>
        <begin position="100"/>
        <end position="249"/>
    </location>
</feature>
<dbReference type="InterPro" id="IPR003615">
    <property type="entry name" value="HNH_nuc"/>
</dbReference>
<dbReference type="InterPro" id="IPR003870">
    <property type="entry name" value="DUF222"/>
</dbReference>
<evidence type="ECO:0000259" key="2">
    <source>
        <dbReference type="Pfam" id="PF02720"/>
    </source>
</evidence>
<reference evidence="3 4" key="1">
    <citation type="submission" date="2024-03" db="EMBL/GenBank/DDBJ databases">
        <title>Natural products discovery in diverse microorganisms through a two-stage MS feature dereplication strategy.</title>
        <authorList>
            <person name="Zhang R."/>
        </authorList>
    </citation>
    <scope>NUCLEOTIDE SEQUENCE [LARGE SCALE GENOMIC DNA]</scope>
    <source>
        <strain evidence="3 4">18930</strain>
    </source>
</reference>
<feature type="region of interest" description="Disordered" evidence="1">
    <location>
        <begin position="248"/>
        <end position="345"/>
    </location>
</feature>
<evidence type="ECO:0000256" key="1">
    <source>
        <dbReference type="SAM" id="MobiDB-lite"/>
    </source>
</evidence>
<protein>
    <submittedName>
        <fullName evidence="3">DUF222 domain-containing protein</fullName>
    </submittedName>
</protein>
<dbReference type="Gene3D" id="1.10.30.50">
    <property type="match status" value="1"/>
</dbReference>
<keyword evidence="4" id="KW-1185">Reference proteome</keyword>
<dbReference type="Proteomes" id="UP001432000">
    <property type="component" value="Chromosome"/>
</dbReference>
<evidence type="ECO:0000313" key="3">
    <source>
        <dbReference type="EMBL" id="WXG66776.1"/>
    </source>
</evidence>
<dbReference type="Pfam" id="PF02720">
    <property type="entry name" value="DUF222"/>
    <property type="match status" value="1"/>
</dbReference>
<feature type="compositionally biased region" description="Gly residues" evidence="1">
    <location>
        <begin position="285"/>
        <end position="311"/>
    </location>
</feature>
<sequence length="709" mass="75721">MAATEREGTLLDDVIGLDEAVSAYTAFNAAHAHYLASVERFYDSRIARFDTESIPRSLDADRIAHTSAINELACATTTTPGTLESALNVWWGSRTCYRELFTDGAISLEILRTIRDHTLGAAPEILAALEPDIVAATAHFTRERLGREIDRMITTLDPDFDTRARRRAANTTKKVRLTPLPRGMARMSAVLGAADAAELTALLDSQTARVCPLDPRTLDTRRSDAFIALTRGGHLTCLCGQPHCLATEPAPTESRSEDSGPGDCGPGDCGPGGCGDGGSDDGGSDDGGPGEGEPGGGGPGDSGSGEGGPGDGSRTPFPAAPDAGHCTCGRPLPDAVRHPDGMSTPPSTPLIHITADLETVLGIHNHSAYLHGYGHFDPTTLREMARDATWQIIFTASRRYLDTLTDHDPPPQPEPPHTPHCTCTCGAQSRPTGTGTGTGMSTGGGTAAGRTLAEFLDRAANEHEQHTSSLPTRMNAPNAEQRADDRRRTALDNHTDNHTDNKPEPHPDTDTDTDTDTGMIYDPDTLAQMVGPEPISATTDLVVGRTTTLPAGHLPDPPTPTETNPPAGTLPRLTAGLLAEHYRTLVADDSTHSHAEYPDGHGGHHTPPPGALRYTPSATLAQWVRTQHPTCRHPGCTVPSVRCDLDHIVEFDHRNPEHGGWTIATNLGPFCRTHHNLKTSKLWTTERLPDDVIRTTDPHGNNYFSPPEL</sequence>
<organism evidence="3 4">
    <name type="scientific">Rhodococcus sovatensis</name>
    <dbReference type="NCBI Taxonomy" id="1805840"/>
    <lineage>
        <taxon>Bacteria</taxon>
        <taxon>Bacillati</taxon>
        <taxon>Actinomycetota</taxon>
        <taxon>Actinomycetes</taxon>
        <taxon>Mycobacteriales</taxon>
        <taxon>Nocardiaceae</taxon>
        <taxon>Rhodococcus</taxon>
    </lineage>
</organism>
<feature type="compositionally biased region" description="Basic and acidic residues" evidence="1">
    <location>
        <begin position="481"/>
        <end position="509"/>
    </location>
</feature>
<gene>
    <name evidence="3" type="ORF">WDS16_15980</name>
</gene>
<feature type="region of interest" description="Disordered" evidence="1">
    <location>
        <begin position="460"/>
        <end position="519"/>
    </location>
</feature>